<dbReference type="RefSeq" id="WP_245778737.1">
    <property type="nucleotide sequence ID" value="NZ_FOVF01000001.1"/>
</dbReference>
<evidence type="ECO:0000313" key="3">
    <source>
        <dbReference type="Proteomes" id="UP000198575"/>
    </source>
</evidence>
<dbReference type="STRING" id="578942.SAMN05216289_101154"/>
<proteinExistence type="predicted"/>
<evidence type="ECO:0008006" key="4">
    <source>
        <dbReference type="Google" id="ProtNLM"/>
    </source>
</evidence>
<keyword evidence="1" id="KW-1133">Transmembrane helix</keyword>
<feature type="transmembrane region" description="Helical" evidence="1">
    <location>
        <begin position="61"/>
        <end position="79"/>
    </location>
</feature>
<protein>
    <recommendedName>
        <fullName evidence="4">Transmembrane protein</fullName>
    </recommendedName>
</protein>
<dbReference type="EMBL" id="FOVF01000001">
    <property type="protein sequence ID" value="SFM96663.1"/>
    <property type="molecule type" value="Genomic_DNA"/>
</dbReference>
<name>A0A1I4V684_9GAMM</name>
<evidence type="ECO:0000313" key="2">
    <source>
        <dbReference type="EMBL" id="SFM96663.1"/>
    </source>
</evidence>
<accession>A0A1I4V684</accession>
<dbReference type="AlphaFoldDB" id="A0A1I4V684"/>
<feature type="transmembrane region" description="Helical" evidence="1">
    <location>
        <begin position="6"/>
        <end position="24"/>
    </location>
</feature>
<dbReference type="Proteomes" id="UP000198575">
    <property type="component" value="Unassembled WGS sequence"/>
</dbReference>
<keyword evidence="1" id="KW-0472">Membrane</keyword>
<keyword evidence="1" id="KW-0812">Transmembrane</keyword>
<evidence type="ECO:0000256" key="1">
    <source>
        <dbReference type="SAM" id="Phobius"/>
    </source>
</evidence>
<keyword evidence="3" id="KW-1185">Reference proteome</keyword>
<gene>
    <name evidence="2" type="ORF">SAMN05216289_101154</name>
</gene>
<reference evidence="2 3" key="1">
    <citation type="submission" date="2016-10" db="EMBL/GenBank/DDBJ databases">
        <authorList>
            <person name="de Groot N.N."/>
        </authorList>
    </citation>
    <scope>NUCLEOTIDE SEQUENCE [LARGE SCALE GENOMIC DNA]</scope>
    <source>
        <strain evidence="2 3">CGMCC 1.7659</strain>
    </source>
</reference>
<organism evidence="2 3">
    <name type="scientific">Dokdonella immobilis</name>
    <dbReference type="NCBI Taxonomy" id="578942"/>
    <lineage>
        <taxon>Bacteria</taxon>
        <taxon>Pseudomonadati</taxon>
        <taxon>Pseudomonadota</taxon>
        <taxon>Gammaproteobacteria</taxon>
        <taxon>Lysobacterales</taxon>
        <taxon>Rhodanobacteraceae</taxon>
        <taxon>Dokdonella</taxon>
    </lineage>
</organism>
<feature type="transmembrane region" description="Helical" evidence="1">
    <location>
        <begin position="85"/>
        <end position="104"/>
    </location>
</feature>
<sequence length="110" mass="12145">MNHFEFMIPITLFICITYAIKAVVDARVRKQLVASNVSQELIQSIVEADELRRRHATLRWGAIYIALAFGFGLMEALNLRDFTPGVLAILLGATGIGNLVAYALSRKLPG</sequence>